<keyword evidence="4" id="KW-0735">Signal-anchor</keyword>
<evidence type="ECO:0000259" key="9">
    <source>
        <dbReference type="Pfam" id="PF14416"/>
    </source>
</evidence>
<dbReference type="Proteomes" id="UP000326939">
    <property type="component" value="Chromosome 1"/>
</dbReference>
<gene>
    <name evidence="10" type="ORF">DKX38_000081</name>
</gene>
<protein>
    <submittedName>
        <fullName evidence="10">Uncharacterized protein</fullName>
    </submittedName>
</protein>
<keyword evidence="6 7" id="KW-0472">Membrane</keyword>
<feature type="domain" description="Trichome birefringence-like N-terminal" evidence="9">
    <location>
        <begin position="379"/>
        <end position="432"/>
    </location>
</feature>
<evidence type="ECO:0000259" key="8">
    <source>
        <dbReference type="Pfam" id="PF13839"/>
    </source>
</evidence>
<evidence type="ECO:0000256" key="1">
    <source>
        <dbReference type="ARBA" id="ARBA00004167"/>
    </source>
</evidence>
<keyword evidence="3 7" id="KW-0812">Transmembrane</keyword>
<comment type="caution">
    <text evidence="10">The sequence shown here is derived from an EMBL/GenBank/DDBJ whole genome shotgun (WGS) entry which is preliminary data.</text>
</comment>
<evidence type="ECO:0000313" key="11">
    <source>
        <dbReference type="Proteomes" id="UP000326939"/>
    </source>
</evidence>
<evidence type="ECO:0000256" key="7">
    <source>
        <dbReference type="SAM" id="Phobius"/>
    </source>
</evidence>
<evidence type="ECO:0000256" key="4">
    <source>
        <dbReference type="ARBA" id="ARBA00022968"/>
    </source>
</evidence>
<dbReference type="Pfam" id="PF13839">
    <property type="entry name" value="PC-Esterase"/>
    <property type="match status" value="1"/>
</dbReference>
<dbReference type="EMBL" id="VDCV01000001">
    <property type="protein sequence ID" value="KAB5572887.1"/>
    <property type="molecule type" value="Genomic_DNA"/>
</dbReference>
<evidence type="ECO:0000256" key="2">
    <source>
        <dbReference type="ARBA" id="ARBA00007727"/>
    </source>
</evidence>
<name>A0A5N5P125_9ROSI</name>
<keyword evidence="11" id="KW-1185">Reference proteome</keyword>
<dbReference type="InterPro" id="IPR026057">
    <property type="entry name" value="TBL_C"/>
</dbReference>
<dbReference type="InterPro" id="IPR029962">
    <property type="entry name" value="TBL"/>
</dbReference>
<reference evidence="11" key="1">
    <citation type="journal article" date="2019" name="Gigascience">
        <title>De novo genome assembly of the endangered Acer yangbiense, a plant species with extremely small populations endemic to Yunnan Province, China.</title>
        <authorList>
            <person name="Yang J."/>
            <person name="Wariss H.M."/>
            <person name="Tao L."/>
            <person name="Zhang R."/>
            <person name="Yun Q."/>
            <person name="Hollingsworth P."/>
            <person name="Dao Z."/>
            <person name="Luo G."/>
            <person name="Guo H."/>
            <person name="Ma Y."/>
            <person name="Sun W."/>
        </authorList>
    </citation>
    <scope>NUCLEOTIDE SEQUENCE [LARGE SCALE GENOMIC DNA]</scope>
    <source>
        <strain evidence="11">cv. br00</strain>
    </source>
</reference>
<feature type="domain" description="Trichome birefringence-like C-terminal" evidence="8">
    <location>
        <begin position="433"/>
        <end position="717"/>
    </location>
</feature>
<dbReference type="GO" id="GO:0016020">
    <property type="term" value="C:membrane"/>
    <property type="evidence" value="ECO:0007669"/>
    <property type="project" value="UniProtKB-SubCell"/>
</dbReference>
<evidence type="ECO:0000256" key="6">
    <source>
        <dbReference type="ARBA" id="ARBA00023136"/>
    </source>
</evidence>
<proteinExistence type="inferred from homology"/>
<keyword evidence="5 7" id="KW-1133">Transmembrane helix</keyword>
<comment type="subcellular location">
    <subcellularLocation>
        <location evidence="1">Membrane</location>
        <topology evidence="1">Single-pass membrane protein</topology>
    </subcellularLocation>
</comment>
<dbReference type="GO" id="GO:0016413">
    <property type="term" value="F:O-acetyltransferase activity"/>
    <property type="evidence" value="ECO:0007669"/>
    <property type="project" value="InterPro"/>
</dbReference>
<dbReference type="InterPro" id="IPR025846">
    <property type="entry name" value="TBL_N"/>
</dbReference>
<dbReference type="PANTHER" id="PTHR32285:SF248">
    <property type="entry name" value="PROTEIN TRICHOME BIREFRINGENCE"/>
    <property type="match status" value="1"/>
</dbReference>
<feature type="transmembrane region" description="Helical" evidence="7">
    <location>
        <begin position="227"/>
        <end position="244"/>
    </location>
</feature>
<dbReference type="Pfam" id="PF14416">
    <property type="entry name" value="PMR5N"/>
    <property type="match status" value="1"/>
</dbReference>
<comment type="similarity">
    <text evidence="2">Belongs to the PC-esterase family. TBL subfamily.</text>
</comment>
<evidence type="ECO:0000256" key="5">
    <source>
        <dbReference type="ARBA" id="ARBA00022989"/>
    </source>
</evidence>
<organism evidence="10 11">
    <name type="scientific">Salix brachista</name>
    <dbReference type="NCBI Taxonomy" id="2182728"/>
    <lineage>
        <taxon>Eukaryota</taxon>
        <taxon>Viridiplantae</taxon>
        <taxon>Streptophyta</taxon>
        <taxon>Embryophyta</taxon>
        <taxon>Tracheophyta</taxon>
        <taxon>Spermatophyta</taxon>
        <taxon>Magnoliopsida</taxon>
        <taxon>eudicotyledons</taxon>
        <taxon>Gunneridae</taxon>
        <taxon>Pentapetalae</taxon>
        <taxon>rosids</taxon>
        <taxon>fabids</taxon>
        <taxon>Malpighiales</taxon>
        <taxon>Salicaceae</taxon>
        <taxon>Saliceae</taxon>
        <taxon>Salix</taxon>
    </lineage>
</organism>
<evidence type="ECO:0000256" key="3">
    <source>
        <dbReference type="ARBA" id="ARBA00022692"/>
    </source>
</evidence>
<sequence>MSVAELNQVENDDDRGRPNSQKMGVCGCCCCGEPFFLLHSRFVAAKGLKNGWTSFGIFMPSRITNNTFAVSASSHYNGLGKTELVDLATEEAYWQCCSFDDKKGSVNREASFFSGTLGRFTSYSSTLLIAESKNFRQFHMGQRIDDPHFKRNGPGRDMVQNPKTKRINAKQALAQGRDPPPSHHKKASYLTMTDSSLPISSAKHRLLTKSADTSKPNFIPFTGRKSVSFAFGFTFIFTFLLLYIQSFSGHSFPFSSLISHFLANSSSLSHQHHALLNVPNESPLADAKYGVHSLSQEYNNTSEKNPLLSAGLNDNVAQHGKVGARNDSHGEEEQYALKRENGNKERAVEKERVESNVLALDSKGRDRITKIEKWVRKMERCNWFDGRWAKDDSYPIFAPGSCPHIDEPFNCFINGRPDSEYQKYKWKPRHCNIPRMNGKIMLEMLKGKRLVFVGDSLNRNMWESLVCILLNSVEDKSKVFEASGREEFRSESSYSFIFEDYNSSVEFFQSPFLVQEWEMEGKNGSKKETLRLDMVERSSDKYRTADVLIFNTGHWWTHEKTLDGRGYYQEGSHVYSQLNVDKAFRKALRTWARWVETKTDPLKTLVFFRGYSVSHFRGGEWDSGGKCESETRPLMEETYFEEDPSMVKILESTLKRMKTPVFYLNITRMTNFRRDAHPSVYREQNMTAEERTLSRVQDCSHWCLPGVPDTWNEIVYSHLLLKHKQKELKRRRRLAHNSMRLH</sequence>
<dbReference type="PANTHER" id="PTHR32285">
    <property type="entry name" value="PROTEIN TRICHOME BIREFRINGENCE-LIKE 9-RELATED"/>
    <property type="match status" value="1"/>
</dbReference>
<accession>A0A5N5P125</accession>
<dbReference type="GO" id="GO:0005794">
    <property type="term" value="C:Golgi apparatus"/>
    <property type="evidence" value="ECO:0007669"/>
    <property type="project" value="TreeGrafter"/>
</dbReference>
<evidence type="ECO:0000313" key="10">
    <source>
        <dbReference type="EMBL" id="KAB5572887.1"/>
    </source>
</evidence>
<dbReference type="AlphaFoldDB" id="A0A5N5P125"/>